<gene>
    <name evidence="4" type="primary">Aste57867_24793</name>
    <name evidence="3" type="ORF">As57867_024715</name>
    <name evidence="4" type="ORF">ASTE57867_24793</name>
</gene>
<evidence type="ECO:0000313" key="4">
    <source>
        <dbReference type="EMBL" id="VFU01428.1"/>
    </source>
</evidence>
<dbReference type="PROSITE" id="PS51035">
    <property type="entry name" value="BAG"/>
    <property type="match status" value="1"/>
</dbReference>
<evidence type="ECO:0000313" key="5">
    <source>
        <dbReference type="Proteomes" id="UP000332933"/>
    </source>
</evidence>
<evidence type="ECO:0000259" key="2">
    <source>
        <dbReference type="PROSITE" id="PS51035"/>
    </source>
</evidence>
<reference evidence="4 5" key="1">
    <citation type="submission" date="2019-03" db="EMBL/GenBank/DDBJ databases">
        <authorList>
            <person name="Gaulin E."/>
            <person name="Dumas B."/>
        </authorList>
    </citation>
    <scope>NUCLEOTIDE SEQUENCE [LARGE SCALE GENOMIC DNA]</scope>
    <source>
        <strain evidence="4">CBS 568.67</strain>
    </source>
</reference>
<dbReference type="InterPro" id="IPR036533">
    <property type="entry name" value="BAG_dom_sf"/>
</dbReference>
<dbReference type="EMBL" id="CAADRA010007477">
    <property type="protein sequence ID" value="VFU01428.1"/>
    <property type="molecule type" value="Genomic_DNA"/>
</dbReference>
<sequence length="323" mass="36593">MASANTNKSYSQLASIADQANRIHDVITTRLPFQHKLLAAEVAATKWLLSTLHKQHIGEHDHSKKCRLQLSNYRYRVLEQAERLTRLLCDLDLVESEGDEGIRKERKRLVVLVQERLAQADALKQTSDKLSAFYDTVLGEPAGVVVEPTTAAEEAPDNDMEEEDVVAESCPEETNNADEETAEMEMDETEEDPFASLPEWTPRHELREGPDGSIYLLANLAGVDMQNHLDVRVDGDVLRVSGVKLPTQREVHFQHMMRTPTFGRFSIDQTFPGRLFNLSEATVRRHPNGLVEVRVPRVARQRYMPSMLGRRRPTTLADMGLAW</sequence>
<dbReference type="Pfam" id="PF02179">
    <property type="entry name" value="BAG"/>
    <property type="match status" value="1"/>
</dbReference>
<dbReference type="CDD" id="cd00298">
    <property type="entry name" value="ACD_sHsps_p23-like"/>
    <property type="match status" value="1"/>
</dbReference>
<feature type="compositionally biased region" description="Acidic residues" evidence="1">
    <location>
        <begin position="154"/>
        <end position="166"/>
    </location>
</feature>
<dbReference type="InterPro" id="IPR003103">
    <property type="entry name" value="BAG_domain"/>
</dbReference>
<proteinExistence type="predicted"/>
<dbReference type="EMBL" id="VJMH01007451">
    <property type="protein sequence ID" value="KAF0683105.1"/>
    <property type="molecule type" value="Genomic_DNA"/>
</dbReference>
<accession>A0A485LTG1</accession>
<evidence type="ECO:0000313" key="3">
    <source>
        <dbReference type="EMBL" id="KAF0683105.1"/>
    </source>
</evidence>
<dbReference type="SUPFAM" id="SSF63491">
    <property type="entry name" value="BAG domain"/>
    <property type="match status" value="1"/>
</dbReference>
<dbReference type="GO" id="GO:0051087">
    <property type="term" value="F:protein-folding chaperone binding"/>
    <property type="evidence" value="ECO:0007669"/>
    <property type="project" value="InterPro"/>
</dbReference>
<feature type="region of interest" description="Disordered" evidence="1">
    <location>
        <begin position="150"/>
        <end position="196"/>
    </location>
</feature>
<protein>
    <submittedName>
        <fullName evidence="4">Aste57867_24793 protein</fullName>
    </submittedName>
</protein>
<evidence type="ECO:0000256" key="1">
    <source>
        <dbReference type="SAM" id="MobiDB-lite"/>
    </source>
</evidence>
<dbReference type="InterPro" id="IPR008978">
    <property type="entry name" value="HSP20-like_chaperone"/>
</dbReference>
<dbReference type="OrthoDB" id="72660at2759"/>
<dbReference type="Gene3D" id="1.20.58.120">
    <property type="entry name" value="BAG domain"/>
    <property type="match status" value="1"/>
</dbReference>
<feature type="compositionally biased region" description="Acidic residues" evidence="1">
    <location>
        <begin position="175"/>
        <end position="193"/>
    </location>
</feature>
<dbReference type="Proteomes" id="UP000332933">
    <property type="component" value="Unassembled WGS sequence"/>
</dbReference>
<dbReference type="AlphaFoldDB" id="A0A485LTG1"/>
<organism evidence="4 5">
    <name type="scientific">Aphanomyces stellatus</name>
    <dbReference type="NCBI Taxonomy" id="120398"/>
    <lineage>
        <taxon>Eukaryota</taxon>
        <taxon>Sar</taxon>
        <taxon>Stramenopiles</taxon>
        <taxon>Oomycota</taxon>
        <taxon>Saprolegniomycetes</taxon>
        <taxon>Saprolegniales</taxon>
        <taxon>Verrucalvaceae</taxon>
        <taxon>Aphanomyces</taxon>
    </lineage>
</organism>
<name>A0A485LTG1_9STRA</name>
<keyword evidence="5" id="KW-1185">Reference proteome</keyword>
<dbReference type="Gene3D" id="2.60.40.790">
    <property type="match status" value="1"/>
</dbReference>
<reference evidence="3" key="2">
    <citation type="submission" date="2019-06" db="EMBL/GenBank/DDBJ databases">
        <title>Genomics analysis of Aphanomyces spp. identifies a new class of oomycete effector associated with host adaptation.</title>
        <authorList>
            <person name="Gaulin E."/>
        </authorList>
    </citation>
    <scope>NUCLEOTIDE SEQUENCE</scope>
    <source>
        <strain evidence="3">CBS 578.67</strain>
    </source>
</reference>
<feature type="domain" description="BAG" evidence="2">
    <location>
        <begin position="82"/>
        <end position="124"/>
    </location>
</feature>
<dbReference type="SUPFAM" id="SSF49764">
    <property type="entry name" value="HSP20-like chaperones"/>
    <property type="match status" value="1"/>
</dbReference>